<dbReference type="PANTHER" id="PTHR40265:SF1">
    <property type="entry name" value="GLYOXALASE-LIKE DOMAIN-CONTAINING PROTEIN"/>
    <property type="match status" value="1"/>
</dbReference>
<reference evidence="2 3" key="1">
    <citation type="submission" date="2019-05" db="EMBL/GenBank/DDBJ databases">
        <title>Psychrobacillus vulpis sp. nov., a new species isolated from feces of a red fox that inhabits in The Tablas de Daimiel Natural Park, Albacete, Spain.</title>
        <authorList>
            <person name="Rodriguez M."/>
            <person name="Reina J.C."/>
            <person name="Bejar V."/>
            <person name="Llamas I."/>
        </authorList>
    </citation>
    <scope>NUCLEOTIDE SEQUENCE [LARGE SCALE GENOMIC DNA]</scope>
    <source>
        <strain evidence="2 3">NHI-2</strain>
    </source>
</reference>
<feature type="domain" description="Glyoxalase-like" evidence="1">
    <location>
        <begin position="3"/>
        <end position="192"/>
    </location>
</feature>
<gene>
    <name evidence="2" type="ORF">FG383_17405</name>
</gene>
<dbReference type="OrthoDB" id="9111355at2"/>
<evidence type="ECO:0000313" key="2">
    <source>
        <dbReference type="EMBL" id="TQR07985.1"/>
    </source>
</evidence>
<dbReference type="Proteomes" id="UP000318937">
    <property type="component" value="Unassembled WGS sequence"/>
</dbReference>
<dbReference type="EMBL" id="VDGG01000049">
    <property type="protein sequence ID" value="TQR07985.1"/>
    <property type="molecule type" value="Genomic_DNA"/>
</dbReference>
<sequence length="247" mass="28290">MYLDHIVHHVTKTPTQVAADWSEKGLHAVVGGQHTHWGTYNALVYTKTSYIEWLALEHKEIAENANHPLIDQLLHDLKIAPGFGTICIRTTTIDELCEQLEAKGIETSGVLHAERKTTSGLIRKWKMLFVKEEISDALPTPFFIEWQESDKDRYQSLQNDGTINESNLQLSISACEFHVHDPKGMMNKWKRYFKLEEEAGHVLLLSNTKLVFKQLENGTKERLAAVHIEGLGNKETLTYEQATYHFH</sequence>
<dbReference type="InterPro" id="IPR029068">
    <property type="entry name" value="Glyas_Bleomycin-R_OHBP_Dase"/>
</dbReference>
<dbReference type="SUPFAM" id="SSF54593">
    <property type="entry name" value="Glyoxalase/Bleomycin resistance protein/Dihydroxybiphenyl dioxygenase"/>
    <property type="match status" value="1"/>
</dbReference>
<dbReference type="Pfam" id="PF13468">
    <property type="entry name" value="Glyoxalase_3"/>
    <property type="match status" value="1"/>
</dbReference>
<dbReference type="AlphaFoldDB" id="A0A544SS92"/>
<organism evidence="2 3">
    <name type="scientific">Psychrobacillus soli</name>
    <dbReference type="NCBI Taxonomy" id="1543965"/>
    <lineage>
        <taxon>Bacteria</taxon>
        <taxon>Bacillati</taxon>
        <taxon>Bacillota</taxon>
        <taxon>Bacilli</taxon>
        <taxon>Bacillales</taxon>
        <taxon>Bacillaceae</taxon>
        <taxon>Psychrobacillus</taxon>
    </lineage>
</organism>
<keyword evidence="3" id="KW-1185">Reference proteome</keyword>
<accession>A0A544SS92</accession>
<protein>
    <submittedName>
        <fullName evidence="2">VOC family protein</fullName>
    </submittedName>
</protein>
<comment type="caution">
    <text evidence="2">The sequence shown here is derived from an EMBL/GenBank/DDBJ whole genome shotgun (WGS) entry which is preliminary data.</text>
</comment>
<dbReference type="InterPro" id="IPR025870">
    <property type="entry name" value="Glyoxalase-like_dom"/>
</dbReference>
<proteinExistence type="predicted"/>
<dbReference type="PANTHER" id="PTHR40265">
    <property type="entry name" value="BLL2707 PROTEIN"/>
    <property type="match status" value="1"/>
</dbReference>
<evidence type="ECO:0000259" key="1">
    <source>
        <dbReference type="Pfam" id="PF13468"/>
    </source>
</evidence>
<dbReference type="Gene3D" id="3.10.180.10">
    <property type="entry name" value="2,3-Dihydroxybiphenyl 1,2-Dioxygenase, domain 1"/>
    <property type="match status" value="1"/>
</dbReference>
<dbReference type="RefSeq" id="WP_142608673.1">
    <property type="nucleotide sequence ID" value="NZ_VDGG01000049.1"/>
</dbReference>
<evidence type="ECO:0000313" key="3">
    <source>
        <dbReference type="Proteomes" id="UP000318937"/>
    </source>
</evidence>
<name>A0A544SS92_9BACI</name>